<dbReference type="EMBL" id="UZAG01003282">
    <property type="protein sequence ID" value="VDO15100.1"/>
    <property type="molecule type" value="Genomic_DNA"/>
</dbReference>
<dbReference type="Proteomes" id="UP000280834">
    <property type="component" value="Unassembled WGS sequence"/>
</dbReference>
<organism evidence="4">
    <name type="scientific">Brugia timori</name>
    <dbReference type="NCBI Taxonomy" id="42155"/>
    <lineage>
        <taxon>Eukaryota</taxon>
        <taxon>Metazoa</taxon>
        <taxon>Ecdysozoa</taxon>
        <taxon>Nematoda</taxon>
        <taxon>Chromadorea</taxon>
        <taxon>Rhabditida</taxon>
        <taxon>Spirurina</taxon>
        <taxon>Spiruromorpha</taxon>
        <taxon>Filarioidea</taxon>
        <taxon>Onchocercidae</taxon>
        <taxon>Brugia</taxon>
    </lineage>
</organism>
<feature type="domain" description="RBP-J/Cbf11/Cbf12 DNA binding" evidence="1">
    <location>
        <begin position="107"/>
        <end position="125"/>
    </location>
</feature>
<dbReference type="Gene3D" id="2.60.40.1450">
    <property type="entry name" value="LAG1, DNA binding domain"/>
    <property type="match status" value="1"/>
</dbReference>
<reference evidence="4" key="1">
    <citation type="submission" date="2017-02" db="UniProtKB">
        <authorList>
            <consortium name="WormBaseParasite"/>
        </authorList>
    </citation>
    <scope>IDENTIFICATION</scope>
</reference>
<dbReference type="Pfam" id="PF09271">
    <property type="entry name" value="LAG1-DNAbind"/>
    <property type="match status" value="1"/>
</dbReference>
<proteinExistence type="predicted"/>
<dbReference type="STRING" id="42155.A0A0R3QD58"/>
<dbReference type="SUPFAM" id="SSF49417">
    <property type="entry name" value="p53-like transcription factors"/>
    <property type="match status" value="1"/>
</dbReference>
<dbReference type="PANTHER" id="PTHR10665">
    <property type="entry name" value="RECOMBINING BINDING PROTEIN SUPPRESSOR OF HAIRLESS"/>
    <property type="match status" value="1"/>
</dbReference>
<dbReference type="InterPro" id="IPR015351">
    <property type="entry name" value="RBP-J/Cbf11/Cbf12_DNA-bd"/>
</dbReference>
<dbReference type="GO" id="GO:0001228">
    <property type="term" value="F:DNA-binding transcription activator activity, RNA polymerase II-specific"/>
    <property type="evidence" value="ECO:0007669"/>
    <property type="project" value="InterPro"/>
</dbReference>
<evidence type="ECO:0000259" key="1">
    <source>
        <dbReference type="Pfam" id="PF09271"/>
    </source>
</evidence>
<dbReference type="GO" id="GO:0005634">
    <property type="term" value="C:nucleus"/>
    <property type="evidence" value="ECO:0007669"/>
    <property type="project" value="InterPro"/>
</dbReference>
<evidence type="ECO:0000313" key="2">
    <source>
        <dbReference type="EMBL" id="VDO15100.1"/>
    </source>
</evidence>
<dbReference type="WBParaSite" id="BTMF_0000429201-mRNA-1">
    <property type="protein sequence ID" value="BTMF_0000429201-mRNA-1"/>
    <property type="gene ID" value="BTMF_0000429201"/>
</dbReference>
<dbReference type="InterPro" id="IPR037095">
    <property type="entry name" value="RBP-J/Cbf11_DNA-bd_sf"/>
</dbReference>
<dbReference type="GO" id="GO:0003677">
    <property type="term" value="F:DNA binding"/>
    <property type="evidence" value="ECO:0007669"/>
    <property type="project" value="InterPro"/>
</dbReference>
<dbReference type="InterPro" id="IPR008967">
    <property type="entry name" value="p53-like_TF_DNA-bd_sf"/>
</dbReference>
<keyword evidence="3" id="KW-1185">Reference proteome</keyword>
<evidence type="ECO:0000313" key="4">
    <source>
        <dbReference type="WBParaSite" id="BTMF_0000429201-mRNA-1"/>
    </source>
</evidence>
<accession>A0A0R3QD58</accession>
<sequence length="132" mass="14585">MGMDKFVFVDKLIVWAGSAISRKIFDSFYGGISSPSGTTFGSSCGAFDSFSGIGSTGITPQQNTSYAGVMNLPQQLPFLNIIGEQQPLTREVMQDYLNNRQKYDCIVSIFHAKVAQKSYGNEKRLVSQFVEF</sequence>
<reference evidence="2 3" key="2">
    <citation type="submission" date="2018-11" db="EMBL/GenBank/DDBJ databases">
        <authorList>
            <consortium name="Pathogen Informatics"/>
        </authorList>
    </citation>
    <scope>NUCLEOTIDE SEQUENCE [LARGE SCALE GENOMIC DNA]</scope>
</reference>
<dbReference type="InterPro" id="IPR040159">
    <property type="entry name" value="CLS_fam"/>
</dbReference>
<name>A0A0R3QD58_9BILA</name>
<evidence type="ECO:0000313" key="3">
    <source>
        <dbReference type="Proteomes" id="UP000280834"/>
    </source>
</evidence>
<gene>
    <name evidence="2" type="ORF">BTMF_LOCUS3590</name>
</gene>
<dbReference type="AlphaFoldDB" id="A0A0R3QD58"/>
<protein>
    <submittedName>
        <fullName evidence="4">LAG1_DNAbind domain-containing protein</fullName>
    </submittedName>
</protein>